<protein>
    <submittedName>
        <fullName evidence="1">Uncharacterized protein</fullName>
    </submittedName>
</protein>
<name>A0AAV4UB37_9ARAC</name>
<gene>
    <name evidence="1" type="ORF">CDAR_22451</name>
</gene>
<evidence type="ECO:0000313" key="1">
    <source>
        <dbReference type="EMBL" id="GIY54977.1"/>
    </source>
</evidence>
<reference evidence="1 2" key="1">
    <citation type="submission" date="2021-06" db="EMBL/GenBank/DDBJ databases">
        <title>Caerostris darwini draft genome.</title>
        <authorList>
            <person name="Kono N."/>
            <person name="Arakawa K."/>
        </authorList>
    </citation>
    <scope>NUCLEOTIDE SEQUENCE [LARGE SCALE GENOMIC DNA]</scope>
</reference>
<dbReference type="AlphaFoldDB" id="A0AAV4UB37"/>
<proteinExistence type="predicted"/>
<dbReference type="Proteomes" id="UP001054837">
    <property type="component" value="Unassembled WGS sequence"/>
</dbReference>
<evidence type="ECO:0000313" key="2">
    <source>
        <dbReference type="Proteomes" id="UP001054837"/>
    </source>
</evidence>
<accession>A0AAV4UB37</accession>
<dbReference type="EMBL" id="BPLQ01011019">
    <property type="protein sequence ID" value="GIY54977.1"/>
    <property type="molecule type" value="Genomic_DNA"/>
</dbReference>
<comment type="caution">
    <text evidence="1">The sequence shown here is derived from an EMBL/GenBank/DDBJ whole genome shotgun (WGS) entry which is preliminary data.</text>
</comment>
<sequence length="95" mass="11286">MVMDTNMNIYHWEPSLVMDSNFQHLDTIEMEQFPVIDWMSEFNMGTCYRNQKLVDLKKALWNSTPKPNKSLFSLLEDTITFFWTFSNSLDSHQLA</sequence>
<keyword evidence="2" id="KW-1185">Reference proteome</keyword>
<organism evidence="1 2">
    <name type="scientific">Caerostris darwini</name>
    <dbReference type="NCBI Taxonomy" id="1538125"/>
    <lineage>
        <taxon>Eukaryota</taxon>
        <taxon>Metazoa</taxon>
        <taxon>Ecdysozoa</taxon>
        <taxon>Arthropoda</taxon>
        <taxon>Chelicerata</taxon>
        <taxon>Arachnida</taxon>
        <taxon>Araneae</taxon>
        <taxon>Araneomorphae</taxon>
        <taxon>Entelegynae</taxon>
        <taxon>Araneoidea</taxon>
        <taxon>Araneidae</taxon>
        <taxon>Caerostris</taxon>
    </lineage>
</organism>